<accession>A0ABU6YFI6</accession>
<name>A0ABU6YFI6_9FABA</name>
<feature type="non-terminal residue" evidence="1">
    <location>
        <position position="1"/>
    </location>
</feature>
<sequence length="65" mass="7376">IKHHLAGTKKDVSACDKVGPEVKKQMWDIVVGLQANLIKKLNPPKKKLPKMTITMIKRWKGCQIL</sequence>
<dbReference type="EMBL" id="JASCZI010241880">
    <property type="protein sequence ID" value="MED6208003.1"/>
    <property type="molecule type" value="Genomic_DNA"/>
</dbReference>
<protein>
    <submittedName>
        <fullName evidence="1">Uncharacterized protein</fullName>
    </submittedName>
</protein>
<proteinExistence type="predicted"/>
<organism evidence="1 2">
    <name type="scientific">Stylosanthes scabra</name>
    <dbReference type="NCBI Taxonomy" id="79078"/>
    <lineage>
        <taxon>Eukaryota</taxon>
        <taxon>Viridiplantae</taxon>
        <taxon>Streptophyta</taxon>
        <taxon>Embryophyta</taxon>
        <taxon>Tracheophyta</taxon>
        <taxon>Spermatophyta</taxon>
        <taxon>Magnoliopsida</taxon>
        <taxon>eudicotyledons</taxon>
        <taxon>Gunneridae</taxon>
        <taxon>Pentapetalae</taxon>
        <taxon>rosids</taxon>
        <taxon>fabids</taxon>
        <taxon>Fabales</taxon>
        <taxon>Fabaceae</taxon>
        <taxon>Papilionoideae</taxon>
        <taxon>50 kb inversion clade</taxon>
        <taxon>dalbergioids sensu lato</taxon>
        <taxon>Dalbergieae</taxon>
        <taxon>Pterocarpus clade</taxon>
        <taxon>Stylosanthes</taxon>
    </lineage>
</organism>
<evidence type="ECO:0000313" key="2">
    <source>
        <dbReference type="Proteomes" id="UP001341840"/>
    </source>
</evidence>
<keyword evidence="2" id="KW-1185">Reference proteome</keyword>
<evidence type="ECO:0000313" key="1">
    <source>
        <dbReference type="EMBL" id="MED6208003.1"/>
    </source>
</evidence>
<dbReference type="Proteomes" id="UP001341840">
    <property type="component" value="Unassembled WGS sequence"/>
</dbReference>
<reference evidence="1 2" key="1">
    <citation type="journal article" date="2023" name="Plants (Basel)">
        <title>Bridging the Gap: Combining Genomics and Transcriptomics Approaches to Understand Stylosanthes scabra, an Orphan Legume from the Brazilian Caatinga.</title>
        <authorList>
            <person name="Ferreira-Neto J.R.C."/>
            <person name="da Silva M.D."/>
            <person name="Binneck E."/>
            <person name="de Melo N.F."/>
            <person name="da Silva R.H."/>
            <person name="de Melo A.L.T.M."/>
            <person name="Pandolfi V."/>
            <person name="Bustamante F.O."/>
            <person name="Brasileiro-Vidal A.C."/>
            <person name="Benko-Iseppon A.M."/>
        </authorList>
    </citation>
    <scope>NUCLEOTIDE SEQUENCE [LARGE SCALE GENOMIC DNA]</scope>
    <source>
        <tissue evidence="1">Leaves</tissue>
    </source>
</reference>
<gene>
    <name evidence="1" type="ORF">PIB30_041010</name>
</gene>
<comment type="caution">
    <text evidence="1">The sequence shown here is derived from an EMBL/GenBank/DDBJ whole genome shotgun (WGS) entry which is preliminary data.</text>
</comment>